<dbReference type="InterPro" id="IPR031322">
    <property type="entry name" value="Shikimate/glucono_kinase"/>
</dbReference>
<dbReference type="Gene3D" id="3.40.50.300">
    <property type="entry name" value="P-loop containing nucleotide triphosphate hydrolases"/>
    <property type="match status" value="1"/>
</dbReference>
<proteinExistence type="predicted"/>
<gene>
    <name evidence="1" type="ORF">ATL40_1201</name>
</gene>
<dbReference type="RefSeq" id="WP_098468722.1">
    <property type="nucleotide sequence ID" value="NZ_PDJD01000001.1"/>
</dbReference>
<reference evidence="1 2" key="1">
    <citation type="submission" date="2017-10" db="EMBL/GenBank/DDBJ databases">
        <title>Sequencing the genomes of 1000 actinobacteria strains.</title>
        <authorList>
            <person name="Klenk H.-P."/>
        </authorList>
    </citation>
    <scope>NUCLEOTIDE SEQUENCE [LARGE SCALE GENOMIC DNA]</scope>
    <source>
        <strain evidence="1 2">DSM 21801</strain>
    </source>
</reference>
<accession>A0A2A9CZ00</accession>
<dbReference type="GO" id="GO:0016301">
    <property type="term" value="F:kinase activity"/>
    <property type="evidence" value="ECO:0007669"/>
    <property type="project" value="UniProtKB-KW"/>
</dbReference>
<protein>
    <submittedName>
        <fullName evidence="1">Shikimate kinase</fullName>
    </submittedName>
</protein>
<keyword evidence="1" id="KW-0808">Transferase</keyword>
<sequence>MTDLLLVGPAGTDLPVVARLAAEALGVESLSTQQATAEALGTQDVSLAYVTHGAETFRATEVRIALDALVAHRGVVDLGTSLVEDQEVAAAVREHVGAGTAVLVQLTVSLATAAERLAFTAPRPVFLGNPRAQWTRLAQQAAARYEELGAVPVSTDQRSAEQVAHEIVTLITEGQV</sequence>
<dbReference type="InterPro" id="IPR027417">
    <property type="entry name" value="P-loop_NTPase"/>
</dbReference>
<dbReference type="EMBL" id="PDJD01000001">
    <property type="protein sequence ID" value="PFG19633.1"/>
    <property type="molecule type" value="Genomic_DNA"/>
</dbReference>
<comment type="caution">
    <text evidence="1">The sequence shown here is derived from an EMBL/GenBank/DDBJ whole genome shotgun (WGS) entry which is preliminary data.</text>
</comment>
<organism evidence="1 2">
    <name type="scientific">Serinibacter salmoneus</name>
    <dbReference type="NCBI Taxonomy" id="556530"/>
    <lineage>
        <taxon>Bacteria</taxon>
        <taxon>Bacillati</taxon>
        <taxon>Actinomycetota</taxon>
        <taxon>Actinomycetes</taxon>
        <taxon>Micrococcales</taxon>
        <taxon>Beutenbergiaceae</taxon>
        <taxon>Serinibacter</taxon>
    </lineage>
</organism>
<evidence type="ECO:0000313" key="1">
    <source>
        <dbReference type="EMBL" id="PFG19633.1"/>
    </source>
</evidence>
<dbReference type="Pfam" id="PF01202">
    <property type="entry name" value="SKI"/>
    <property type="match status" value="1"/>
</dbReference>
<dbReference type="AlphaFoldDB" id="A0A2A9CZ00"/>
<dbReference type="Proteomes" id="UP000224915">
    <property type="component" value="Unassembled WGS sequence"/>
</dbReference>
<dbReference type="SUPFAM" id="SSF52540">
    <property type="entry name" value="P-loop containing nucleoside triphosphate hydrolases"/>
    <property type="match status" value="1"/>
</dbReference>
<dbReference type="OrthoDB" id="9800332at2"/>
<keyword evidence="1" id="KW-0418">Kinase</keyword>
<name>A0A2A9CZ00_9MICO</name>
<evidence type="ECO:0000313" key="2">
    <source>
        <dbReference type="Proteomes" id="UP000224915"/>
    </source>
</evidence>
<keyword evidence="2" id="KW-1185">Reference proteome</keyword>